<evidence type="ECO:0000256" key="8">
    <source>
        <dbReference type="SAM" id="MobiDB-lite"/>
    </source>
</evidence>
<evidence type="ECO:0000256" key="2">
    <source>
        <dbReference type="ARBA" id="ARBA00022840"/>
    </source>
</evidence>
<reference evidence="10 12" key="11">
    <citation type="journal article" date="2015" name="Genome Res.">
        <title>The Release 6 reference sequence of the Drosophila melanogaster genome.</title>
        <authorList>
            <person name="Hoskins R.A."/>
            <person name="Carlson J.W."/>
            <person name="Wan K.H."/>
            <person name="Park S."/>
            <person name="Mendez I."/>
            <person name="Galle S.E."/>
            <person name="Booth B.W."/>
            <person name="Pfeiffer B.D."/>
            <person name="George R.A."/>
            <person name="Svirskas R."/>
            <person name="Krzywinski M."/>
            <person name="Schein J."/>
            <person name="Accardo M.C."/>
            <person name="Damia E."/>
            <person name="Messina G."/>
            <person name="Mendez-Lago M."/>
            <person name="de Pablos B."/>
            <person name="Demakova O.V."/>
            <person name="Andreyeva E.N."/>
            <person name="Boldyreva L.V."/>
            <person name="Marra M."/>
            <person name="Carvalho A.B."/>
            <person name="Dimitri P."/>
            <person name="Villasante A."/>
            <person name="Zhimulev I.F."/>
            <person name="Rubin G.M."/>
            <person name="Karpen G.H."/>
            <person name="Celniker S.E."/>
        </authorList>
    </citation>
    <scope>NUCLEOTIDE SEQUENCE [LARGE SCALE GENOMIC DNA]</scope>
    <source>
        <strain evidence="12">Berkeley</strain>
    </source>
</reference>
<feature type="region of interest" description="Disordered" evidence="8">
    <location>
        <begin position="1426"/>
        <end position="1457"/>
    </location>
</feature>
<feature type="compositionally biased region" description="Polar residues" evidence="8">
    <location>
        <begin position="143"/>
        <end position="154"/>
    </location>
</feature>
<sequence length="1923" mass="215582">MFLKPKSFEQSLRGGIVPAVPAAPGSGLNPNFHKGCTGKAHACGTNKSHRAGGSATSASGGSRAGRQTPKAQRKNSISSETISESGSENSNSWPSSSSAAVPATVPPPKPPRLAATKAKEAAAIDCSPVQPPFTPTFERSTKRSLSFRSNNSKTTEAKLTPGASSSIRPPWNISAAAASKYAAAAASAPQSPNPSTRSSFRRRRDAQNAGLHWPAILASSLAASHKNYDAILKQKSRHENGNGGGEEGGAKGVGHDLEADVADASQPERVWLVHRGGFTAAIRLPTASSGRDEENKLSLRLLHNGEQLTVDEDDVEKQNSPALDLVEDICELKYLNEASVLHCLRQRYASNLIHTKAGPTLLVVNPMAPLSLYSEKVVSMFRGCKTEDMPPHVYSLAQTAYRSLVETRRDQSLIFMGRSGSGKSTSFKHALNYLALAAGAYNNFINAEKVNALCTILEAFGNTKTCLNSNATRMTQLLSLDFDQTGQIASASLQVLLPERQRAGRRLGHEHSFHIMTRLLAGAAGLLQKELHLENITSEDSHPFISLSQKLEDRHRAANDFMRTVQAFETLNIDAKAVRGIWSILAAIYHLGIAGVTKLGTGSTARTQFANPTAARKASGLLGVNLEDLSSAAFGLTQPNAPNGGLSPSKSPTSDTGHEWAWECLEALVIGLYSEALAAVVALINRQICTSSHTIASIMLIDTPGFQNPASCGQQVGATLADLRHNYLQERLQMLFHHTTLVAPRDRYAQELVEIEMDLASECHPGPLISLIDKAPQNHVVRSSQRDLREHDRRGMLWLLDEEAIYPNSNDDTFLERLFSHYGDREHHSLLRKCAGPRQFVLHHLQGTNPVLYAVDGWVRHSREHPGIRNAVSLLQDSSREEINRLYIGSLTRGSGAMVFCGSFAGLEGTQSLRRVSSIRRSFTTAGVKRNSIMLQVKFTVDGIIDTLRRTGTHFVHCYLLQHNAGKHTKYTANGSPSSAAGQVSSEEEMVNVPLLRSQLRGSQVLEAARLHRLGFPESVPLLEFVRRFGLLAGDLASNKDVSVEQILAVNELDVASYRIGPSQILFRSGVLSELEAKRDVLLSDRIIQLQAFCRGYLARKKMSQRRVQELAVRCIQRNVKAFLAVRDWPWWRLLVRVTPLLNVHRTEEQLKTANEELLMLRAKLEKIECDRSEVKAENQKLEAKLSELTVDLAEERSTAHIATERLEAETAERLKLEKELGDQTNKVKNLQETTEKLEMELICAKSDLNGISEDEDAENEDGVGGGVYKLKYERVARELEFTKRRLHTQHEHDLEQLVALKKHLEMKLSDAYEEVVEQRQVVGQWKRKAQKMTNEMNDLRMLLEEQNARNNLLEKKQRKFDAECQSLQDAVRQERQAKERYGREKDVLQAEKFTLEQTLADTRLDLEFKEEKLASLQRELEEMTFGGGTEEEFAQLRRSKNETERRAKEQEEELDEMAGQIQLLEQAKLRLEMTLETMRKEARRESQQRDEELEEVRGNGYKKIKALECQLETEHEERTLLLREKHELERRLSSMEDRDRVDRDAEEALNQKLRRDLRKYKALLKDAQTQLERLKADTPGKTLIRQLRNQLEDAESARSLAMKARQTAEAELTEVQAMFDESHRARNDAEERANAAHRDRAELQAQIEENEEELGELMKKYSATVKQLNTEQINVSEAEFKLNEMEAERNNLKEQVAELQHRLDNVENLGDPSMAMMSKRLELRTKELESRLELEQATRARLEVQVNRHKEALEKLQNEVTQSKMREMQAQDVIKKSQKSLRDMREEFHAVSSREQESLTRRKDLEKKVEQMESEGAALKNDLRLALQRIADLQQAMEEEGEEELSESDESLSSVGSISDLEDRLRPVHVKRSSQQSLNGSIGGGGGSVVSSTRTVVFEKDDNSPRYADNEVNSNSRKQHKH</sequence>
<reference evidence="10 12" key="8">
    <citation type="journal article" date="2007" name="Science">
        <title>Sequence finishing and mapping of Drosophila melanogaster heterochromatin.</title>
        <authorList>
            <person name="Hoskins R.A."/>
            <person name="Carlson J.W."/>
            <person name="Kennedy C."/>
            <person name="Acevedo D."/>
            <person name="Evans-Holm M."/>
            <person name="Frise E."/>
            <person name="Wan K.H."/>
            <person name="Park S."/>
            <person name="Mendez-Lago M."/>
            <person name="Rossi F."/>
            <person name="Villasante A."/>
            <person name="Dimitri P."/>
            <person name="Karpen G.H."/>
            <person name="Celniker S.E."/>
        </authorList>
    </citation>
    <scope>NUCLEOTIDE SEQUENCE [LARGE SCALE GENOMIC DNA]</scope>
    <source>
        <strain evidence="12">Berkeley</strain>
    </source>
</reference>
<keyword evidence="3 7" id="KW-0175">Coiled coil</keyword>
<reference evidence="10 12" key="4">
    <citation type="journal article" date="2002" name="Genome Biol.">
        <title>The transposable elements of the Drosophila melanogaster euchromatin: a genomics perspective.</title>
        <authorList>
            <person name="Kaminker J.S."/>
            <person name="Bergman C.M."/>
            <person name="Kronmiller B."/>
            <person name="Carlson J."/>
            <person name="Svirskas R."/>
            <person name="Patel S."/>
            <person name="Frise E."/>
            <person name="Wheeler D.A."/>
            <person name="Lewis S.E."/>
            <person name="Rubin G.M."/>
            <person name="Ashburner M."/>
            <person name="Celniker S.E."/>
        </authorList>
    </citation>
    <scope>NUCLEOTIDE SEQUENCE [LARGE SCALE GENOMIC DNA]</scope>
    <source>
        <strain evidence="12">Berkeley</strain>
    </source>
</reference>
<dbReference type="InterPro" id="IPR001609">
    <property type="entry name" value="Myosin_head_motor_dom-like"/>
</dbReference>
<dbReference type="SMART" id="SM00015">
    <property type="entry name" value="IQ"/>
    <property type="match status" value="2"/>
</dbReference>
<dbReference type="FunFam" id="1.20.120.720:FF:000018">
    <property type="entry name" value="unconventional myosin-XVIIIa isoform X1"/>
    <property type="match status" value="1"/>
</dbReference>
<dbReference type="Gene3D" id="1.10.10.820">
    <property type="match status" value="1"/>
</dbReference>
<feature type="compositionally biased region" description="Basic and acidic residues" evidence="8">
    <location>
        <begin position="1440"/>
        <end position="1450"/>
    </location>
</feature>
<dbReference type="Proteomes" id="UP000000803">
    <property type="component" value="Chromosome 3R"/>
</dbReference>
<dbReference type="PANTHER" id="PTHR45615">
    <property type="entry name" value="MYOSIN HEAVY CHAIN, NON-MUSCLE"/>
    <property type="match status" value="1"/>
</dbReference>
<dbReference type="VEuPathDB" id="VectorBase:FBgn0026059"/>
<dbReference type="Gene3D" id="3.40.850.10">
    <property type="entry name" value="Kinesin motor domain"/>
    <property type="match status" value="1"/>
</dbReference>
<feature type="binding site" evidence="6">
    <location>
        <begin position="417"/>
        <end position="424"/>
    </location>
    <ligand>
        <name>ATP</name>
        <dbReference type="ChEBI" id="CHEBI:30616"/>
    </ligand>
</feature>
<dbReference type="Gene3D" id="1.20.58.530">
    <property type="match status" value="1"/>
</dbReference>
<dbReference type="FlyBase" id="FBgn0026059">
    <property type="gene designation" value="Mhcl"/>
</dbReference>
<dbReference type="GeneID" id="41955"/>
<dbReference type="GO" id="GO:0000166">
    <property type="term" value="F:nucleotide binding"/>
    <property type="evidence" value="ECO:0007669"/>
    <property type="project" value="UniProtKB-KW"/>
</dbReference>
<keyword evidence="12" id="KW-1185">Reference proteome</keyword>
<dbReference type="Pfam" id="PF00612">
    <property type="entry name" value="IQ"/>
    <property type="match status" value="1"/>
</dbReference>
<dbReference type="Gene3D" id="6.20.240.20">
    <property type="match status" value="1"/>
</dbReference>
<keyword evidence="5 6" id="KW-0505">Motor protein</keyword>
<dbReference type="IntAct" id="Q0KI66">
    <property type="interactions" value="1"/>
</dbReference>
<dbReference type="Pfam" id="PF01576">
    <property type="entry name" value="Myosin_tail_1"/>
    <property type="match status" value="1"/>
</dbReference>
<dbReference type="PRINTS" id="PR00193">
    <property type="entry name" value="MYOSINHEAVY"/>
</dbReference>
<dbReference type="PROSITE" id="PS51456">
    <property type="entry name" value="MYOSIN_MOTOR"/>
    <property type="match status" value="1"/>
</dbReference>
<evidence type="ECO:0000256" key="7">
    <source>
        <dbReference type="SAM" id="Coils"/>
    </source>
</evidence>
<keyword evidence="4 6" id="KW-0518">Myosin</keyword>
<dbReference type="FunFam" id="4.10.270.10:FF:000004">
    <property type="entry name" value="unconventional myosin-XVIIIa isoform X1"/>
    <property type="match status" value="1"/>
</dbReference>
<organism evidence="10 12">
    <name type="scientific">Drosophila melanogaster</name>
    <name type="common">Fruit fly</name>
    <dbReference type="NCBI Taxonomy" id="7227"/>
    <lineage>
        <taxon>Eukaryota</taxon>
        <taxon>Metazoa</taxon>
        <taxon>Ecdysozoa</taxon>
        <taxon>Arthropoda</taxon>
        <taxon>Hexapoda</taxon>
        <taxon>Insecta</taxon>
        <taxon>Pterygota</taxon>
        <taxon>Neoptera</taxon>
        <taxon>Endopterygota</taxon>
        <taxon>Diptera</taxon>
        <taxon>Brachycera</taxon>
        <taxon>Muscomorpha</taxon>
        <taxon>Ephydroidea</taxon>
        <taxon>Drosophilidae</taxon>
        <taxon>Drosophila</taxon>
        <taxon>Sophophora</taxon>
    </lineage>
</organism>
<dbReference type="SMR" id="Q0KI66"/>
<proteinExistence type="inferred from homology"/>
<reference evidence="10 12" key="2">
    <citation type="journal article" date="2002" name="Genome Biol.">
        <title>Finishing a whole-genome shotgun: release 3 of the Drosophila melanogaster euchromatic genome sequence.</title>
        <authorList>
            <person name="Celniker S.E."/>
            <person name="Wheeler D.A."/>
            <person name="Kronmiller B."/>
            <person name="Carlson J.W."/>
            <person name="Halpern A."/>
            <person name="Patel S."/>
            <person name="Adams M."/>
            <person name="Champe M."/>
            <person name="Dugan S.P."/>
            <person name="Frise E."/>
            <person name="Hodgson A."/>
            <person name="George R.A."/>
            <person name="Hoskins R.A."/>
            <person name="Laverty T."/>
            <person name="Muzny D.M."/>
            <person name="Nelson C.R."/>
            <person name="Pacleb J.M."/>
            <person name="Park S."/>
            <person name="Pfeiffer B.D."/>
            <person name="Richards S."/>
            <person name="Sodergren E.J."/>
            <person name="Svirskas R."/>
            <person name="Tabor P.E."/>
            <person name="Wan K."/>
            <person name="Stapleton M."/>
            <person name="Sutton G.G."/>
            <person name="Venter C."/>
            <person name="Weinstock G."/>
            <person name="Scherer S.E."/>
            <person name="Myers E.W."/>
            <person name="Gibbs R.A."/>
            <person name="Rubin G.M."/>
        </authorList>
    </citation>
    <scope>NUCLEOTIDE SEQUENCE [LARGE SCALE GENOMIC DNA]</scope>
    <source>
        <strain evidence="12">Berkeley</strain>
    </source>
</reference>
<dbReference type="ExpressionAtlas" id="Q0KI66">
    <property type="expression patterns" value="baseline and differential"/>
</dbReference>
<dbReference type="PANTHER" id="PTHR45615:SF36">
    <property type="entry name" value="MYOSIN HEAVY CHAIN-LIKE, ISOFORM B-RELATED"/>
    <property type="match status" value="1"/>
</dbReference>
<dbReference type="DNASU" id="41955"/>
<dbReference type="SUPFAM" id="SSF52540">
    <property type="entry name" value="P-loop containing nucleoside triphosphate hydrolases"/>
    <property type="match status" value="1"/>
</dbReference>
<dbReference type="UCSC" id="CG31045-RF">
    <property type="organism name" value="d. melanogaster"/>
</dbReference>
<feature type="compositionally biased region" description="Low complexity" evidence="8">
    <location>
        <begin position="74"/>
        <end position="103"/>
    </location>
</feature>
<feature type="region of interest" description="Disordered" evidence="8">
    <location>
        <begin position="1837"/>
        <end position="1923"/>
    </location>
</feature>
<dbReference type="InterPro" id="IPR036961">
    <property type="entry name" value="Kinesin_motor_dom_sf"/>
</dbReference>
<reference evidence="10 12" key="5">
    <citation type="journal article" date="2002" name="Genome Biol.">
        <title>Heterochromatic sequences in a Drosophila whole-genome shotgun assembly.</title>
        <authorList>
            <person name="Hoskins R.A."/>
            <person name="Smith C.D."/>
            <person name="Carlson J.W."/>
            <person name="Carvalho A.B."/>
            <person name="Halpern A."/>
            <person name="Kaminker J.S."/>
            <person name="Kennedy C."/>
            <person name="Mungall C.J."/>
            <person name="Sullivan B.A."/>
            <person name="Sutton G.G."/>
            <person name="Yasuhara J.C."/>
            <person name="Wakimoto B.T."/>
            <person name="Myers E.W."/>
            <person name="Celniker S.E."/>
            <person name="Rubin G.M."/>
            <person name="Karpen G.H."/>
        </authorList>
    </citation>
    <scope>NUCLEOTIDE SEQUENCE [LARGE SCALE GENOMIC DNA]</scope>
    <source>
        <strain evidence="12">Berkeley</strain>
    </source>
</reference>
<dbReference type="PROSITE" id="PS50096">
    <property type="entry name" value="IQ"/>
    <property type="match status" value="1"/>
</dbReference>
<feature type="coiled-coil region" evidence="7">
    <location>
        <begin position="1144"/>
        <end position="1248"/>
    </location>
</feature>
<dbReference type="Bgee" id="FBgn0026059">
    <property type="expression patterns" value="Expressed in visual pigment cell (sensu Nematoda and Protostomia) in insect head and 266 other cell types or tissues"/>
</dbReference>
<reference evidence="10 12" key="3">
    <citation type="journal article" date="2002" name="Genome Biol.">
        <title>Annotation of the Drosophila melanogaster euchromatic genome: a systematic review.</title>
        <authorList>
            <person name="Misra S."/>
            <person name="Crosby M.A."/>
            <person name="Mungall C.J."/>
            <person name="Matthews B.B."/>
            <person name="Campbell K.S."/>
            <person name="Hradecky P."/>
            <person name="Huang Y."/>
            <person name="Kaminker J.S."/>
            <person name="Millburn G.H."/>
            <person name="Prochnik S.E."/>
            <person name="Smith C.D."/>
            <person name="Tupy J.L."/>
            <person name="Whitfied E.J."/>
            <person name="Bayraktaroglu L."/>
            <person name="Berman B.P."/>
            <person name="Bettencourt B.R."/>
            <person name="Celniker S.E."/>
            <person name="de Grey A.D."/>
            <person name="Drysdale R.A."/>
            <person name="Harris N.L."/>
            <person name="Richter J."/>
            <person name="Russo S."/>
            <person name="Schroeder A.J."/>
            <person name="Shu S.Q."/>
            <person name="Stapleton M."/>
            <person name="Yamada C."/>
            <person name="Ashburner M."/>
            <person name="Gelbart W.M."/>
            <person name="Rubin G.M."/>
            <person name="Lewis S.E."/>
        </authorList>
    </citation>
    <scope>GENOME REANNOTATION</scope>
    <source>
        <strain evidence="12">Berkeley</strain>
    </source>
</reference>
<feature type="compositionally biased region" description="Low complexity" evidence="8">
    <location>
        <begin position="51"/>
        <end position="66"/>
    </location>
</feature>
<dbReference type="InterPro" id="IPR002928">
    <property type="entry name" value="Myosin_tail"/>
</dbReference>
<dbReference type="Pfam" id="PF00063">
    <property type="entry name" value="Myosin_head"/>
    <property type="match status" value="1"/>
</dbReference>
<evidence type="ECO:0000313" key="10">
    <source>
        <dbReference type="EMBL" id="ABI31172.1"/>
    </source>
</evidence>
<dbReference type="OrthoDB" id="2914378at2759"/>
<dbReference type="FunFam" id="3.40.850.10:FF:000020">
    <property type="entry name" value="unconventional myosin-XVIIIa isoform X1"/>
    <property type="match status" value="1"/>
</dbReference>
<feature type="domain" description="Myosin motor" evidence="9">
    <location>
        <begin position="324"/>
        <end position="1080"/>
    </location>
</feature>
<evidence type="ECO:0000256" key="5">
    <source>
        <dbReference type="ARBA" id="ARBA00023175"/>
    </source>
</evidence>
<dbReference type="AGR" id="FB:FBgn0026059"/>
<evidence type="ECO:0000256" key="6">
    <source>
        <dbReference type="PROSITE-ProRule" id="PRU00782"/>
    </source>
</evidence>
<evidence type="ECO:0000313" key="12">
    <source>
        <dbReference type="Proteomes" id="UP000000803"/>
    </source>
</evidence>
<comment type="caution">
    <text evidence="6">Lacks conserved residue(s) required for the propagation of feature annotation.</text>
</comment>
<accession>Q0KI66</accession>
<evidence type="ECO:0000256" key="4">
    <source>
        <dbReference type="ARBA" id="ARBA00023123"/>
    </source>
</evidence>
<dbReference type="GO" id="GO:0051015">
    <property type="term" value="F:actin filament binding"/>
    <property type="evidence" value="ECO:0000314"/>
    <property type="project" value="FlyBase"/>
</dbReference>
<dbReference type="InterPro" id="IPR027417">
    <property type="entry name" value="P-loop_NTPase"/>
</dbReference>
<keyword evidence="6" id="KW-0009">Actin-binding</keyword>
<dbReference type="GO" id="GO:0030017">
    <property type="term" value="C:sarcomere"/>
    <property type="evidence" value="ECO:0000314"/>
    <property type="project" value="FlyBase"/>
</dbReference>
<reference evidence="10 12" key="6">
    <citation type="journal article" date="2005" name="PLoS Comput. Biol.">
        <title>Combined evidence annotation of transposable elements in genome sequences.</title>
        <authorList>
            <person name="Quesneville H."/>
            <person name="Bergman C.M."/>
            <person name="Andrieu O."/>
            <person name="Autard D."/>
            <person name="Nouaud D."/>
            <person name="Ashburner M."/>
            <person name="Anxolabehere D."/>
        </authorList>
    </citation>
    <scope>NUCLEOTIDE SEQUENCE [LARGE SCALE GENOMIC DNA]</scope>
    <source>
        <strain evidence="12">Berkeley</strain>
    </source>
</reference>
<dbReference type="Gene3D" id="4.10.270.10">
    <property type="entry name" value="Myosin, subunit A"/>
    <property type="match status" value="1"/>
</dbReference>
<comment type="similarity">
    <text evidence="6">Belongs to the TRAFAC class myosin-kinesin ATPase superfamily. Myosin family.</text>
</comment>
<reference evidence="10 12" key="10">
    <citation type="journal article" date="2015" name="G3 (Bethesda)">
        <title>Gene Model Annotations for Drosophila melanogaster: The Rule-Benders.</title>
        <authorList>
            <consortium name="FlyBase Consortium"/>
            <person name="Crosby M.A."/>
            <person name="Gramates L.S."/>
            <person name="Dos Santos G."/>
            <person name="Matthews B.B."/>
            <person name="St Pierre S.E."/>
            <person name="Zhou P."/>
            <person name="Schroeder A.J."/>
            <person name="Falls K."/>
            <person name="Emmert D.B."/>
            <person name="Russo S.M."/>
            <person name="Gelbart W.M."/>
            <person name="null"/>
        </authorList>
    </citation>
    <scope>NUCLEOTIDE SEQUENCE [LARGE SCALE GENOMIC DNA]</scope>
    <source>
        <strain evidence="12">Berkeley</strain>
    </source>
</reference>
<keyword evidence="1 6" id="KW-0547">Nucleotide-binding</keyword>
<evidence type="ECO:0000259" key="9">
    <source>
        <dbReference type="PROSITE" id="PS51456"/>
    </source>
</evidence>
<dbReference type="InterPro" id="IPR000048">
    <property type="entry name" value="IQ_motif_EF-hand-BS"/>
</dbReference>
<dbReference type="BioGRID-ORCS" id="41955">
    <property type="hits" value="0 hits in 3 CRISPR screens"/>
</dbReference>
<dbReference type="RefSeq" id="NP_001036716.1">
    <property type="nucleotide sequence ID" value="NM_001043251.2"/>
</dbReference>
<dbReference type="HOGENOM" id="CLU_000192_4_3_1"/>
<feature type="compositionally biased region" description="Acidic residues" evidence="8">
    <location>
        <begin position="1838"/>
        <end position="1851"/>
    </location>
</feature>
<reference evidence="10 12" key="1">
    <citation type="journal article" date="2000" name="Science">
        <title>The genome sequence of Drosophila melanogaster.</title>
        <authorList>
            <person name="Adams M.D."/>
            <person name="Celniker S.E."/>
            <person name="Holt R.A."/>
            <person name="Evans C.A."/>
            <person name="Gocayne J.D."/>
            <person name="Amanatides P.G."/>
            <person name="Scherer S.E."/>
            <person name="Li P.W."/>
            <person name="Hoskins R.A."/>
            <person name="Galle R.F."/>
            <person name="George R.A."/>
            <person name="Lewis S.E."/>
            <person name="Richards S."/>
            <person name="Ashburner M."/>
            <person name="Henderson S.N."/>
            <person name="Sutton G.G."/>
            <person name="Wortman J.R."/>
            <person name="Yandell M.D."/>
            <person name="Zhang Q."/>
            <person name="Chen L.X."/>
            <person name="Brandon R.C."/>
            <person name="Rogers Y.H."/>
            <person name="Blazej R.G."/>
            <person name="Champe M."/>
            <person name="Pfeiffer B.D."/>
            <person name="Wan K.H."/>
            <person name="Doyle C."/>
            <person name="Baxter E.G."/>
            <person name="Helt G."/>
            <person name="Nelson C.R."/>
            <person name="Gabor G.L."/>
            <person name="Abril J.F."/>
            <person name="Agbayani A."/>
            <person name="An H.J."/>
            <person name="Andrews-Pfannkoch C."/>
            <person name="Baldwin D."/>
            <person name="Ballew R.M."/>
            <person name="Basu A."/>
            <person name="Baxendale J."/>
            <person name="Bayraktaroglu L."/>
            <person name="Beasley E.M."/>
            <person name="Beeson K.Y."/>
            <person name="Benos P.V."/>
            <person name="Berman B.P."/>
            <person name="Bhandari D."/>
            <person name="Bolshakov S."/>
            <person name="Borkova D."/>
            <person name="Botchan M.R."/>
            <person name="Bouck J."/>
            <person name="Brokstein P."/>
            <person name="Brottier P."/>
            <person name="Burtis K.C."/>
            <person name="Busam D.A."/>
            <person name="Butler H."/>
            <person name="Cadieu E."/>
            <person name="Center A."/>
            <person name="Chandra I."/>
            <person name="Cherry J.M."/>
            <person name="Cawley S."/>
            <person name="Dahlke C."/>
            <person name="Davenport L.B."/>
            <person name="Davies P."/>
            <person name="de Pablos B."/>
            <person name="Delcher A."/>
            <person name="Deng Z."/>
            <person name="Mays A.D."/>
            <person name="Dew I."/>
            <person name="Dietz S.M."/>
            <person name="Dodson K."/>
            <person name="Doup L.E."/>
            <person name="Downes M."/>
            <person name="Dugan-Rocha S."/>
            <person name="Dunkov B.C."/>
            <person name="Dunn P."/>
            <person name="Durbin K.J."/>
            <person name="Evangelista C.C."/>
            <person name="Ferraz C."/>
            <person name="Ferriera S."/>
            <person name="Fleischmann W."/>
            <person name="Fosler C."/>
            <person name="Gabrielian A.E."/>
            <person name="Garg N.S."/>
            <person name="Gelbart W.M."/>
            <person name="Glasser K."/>
            <person name="Glodek A."/>
            <person name="Gong F."/>
            <person name="Gorrell J.H."/>
            <person name="Gu Z."/>
            <person name="Guan P."/>
            <person name="Harris M."/>
            <person name="Harris N.L."/>
            <person name="Harvey D."/>
            <person name="Heiman T.J."/>
            <person name="Hernandez J.R."/>
            <person name="Houck J."/>
            <person name="Hostin D."/>
            <person name="Houston K.A."/>
            <person name="Howland T.J."/>
            <person name="Wei M.H."/>
            <person name="Ibegwam C."/>
            <person name="Jalali M."/>
            <person name="Kalush F."/>
            <person name="Karpen G.H."/>
            <person name="Ke Z."/>
            <person name="Kennison J.A."/>
            <person name="Ketchum K.A."/>
            <person name="Kimmel B.E."/>
            <person name="Kodira C.D."/>
            <person name="Kraft C."/>
            <person name="Kravitz S."/>
            <person name="Kulp D."/>
            <person name="Lai Z."/>
            <person name="Lasko P."/>
            <person name="Lei Y."/>
            <person name="Levitsky A.A."/>
            <person name="Li J."/>
            <person name="Li Z."/>
            <person name="Liang Y."/>
            <person name="Lin X."/>
            <person name="Liu X."/>
            <person name="Mattei B."/>
            <person name="McIntosh T.C."/>
            <person name="McLeod M.P."/>
            <person name="McPherson D."/>
            <person name="Merkulov G."/>
            <person name="Milshina N.V."/>
            <person name="Mobarry C."/>
            <person name="Morris J."/>
            <person name="Moshrefi A."/>
            <person name="Mount S.M."/>
            <person name="Moy M."/>
            <person name="Murphy B."/>
            <person name="Murphy L."/>
            <person name="Muzny D.M."/>
            <person name="Nelson D.L."/>
            <person name="Nelson D.R."/>
            <person name="Nelson K.A."/>
            <person name="Nixon K."/>
            <person name="Nusskern D.R."/>
            <person name="Pacleb J.M."/>
            <person name="Palazzolo M."/>
            <person name="Pittman G.S."/>
            <person name="Pan S."/>
            <person name="Pollard J."/>
            <person name="Puri V."/>
            <person name="Reese M.G."/>
            <person name="Reinert K."/>
            <person name="Remington K."/>
            <person name="Saunders R.D."/>
            <person name="Scheeler F."/>
            <person name="Shen H."/>
            <person name="Shue B.C."/>
            <person name="Siden-Kiamos I."/>
            <person name="Simpson M."/>
            <person name="Skupski M.P."/>
            <person name="Smith T."/>
            <person name="Spier E."/>
            <person name="Spradling A.C."/>
            <person name="Stapleton M."/>
            <person name="Strong R."/>
            <person name="Sun E."/>
            <person name="Svirskas R."/>
            <person name="Tector C."/>
            <person name="Turner R."/>
            <person name="Venter E."/>
            <person name="Wang A.H."/>
            <person name="Wang X."/>
            <person name="Wang Z.Y."/>
            <person name="Wassarman D.A."/>
            <person name="Weinstock G.M."/>
            <person name="Weissenbach J."/>
            <person name="Williams S.M."/>
            <person name="WoodageT"/>
            <person name="Worley K.C."/>
            <person name="Wu D."/>
            <person name="Yang S."/>
            <person name="Yao Q.A."/>
            <person name="Ye J."/>
            <person name="Yeh R.F."/>
            <person name="Zaveri J.S."/>
            <person name="Zhan M."/>
            <person name="Zhang G."/>
            <person name="Zhao Q."/>
            <person name="Zheng L."/>
            <person name="Zheng X.H."/>
            <person name="Zhong F.N."/>
            <person name="Zhong W."/>
            <person name="Zhou X."/>
            <person name="Zhu S."/>
            <person name="Zhu X."/>
            <person name="Smith H.O."/>
            <person name="Gibbs R.A."/>
            <person name="Myers E.W."/>
            <person name="Rubin G.M."/>
            <person name="Venter J.C."/>
        </authorList>
    </citation>
    <scope>NUCLEOTIDE SEQUENCE [LARGE SCALE GENOMIC DNA]</scope>
    <source>
        <strain evidence="12">Berkeley</strain>
    </source>
</reference>
<evidence type="ECO:0000256" key="1">
    <source>
        <dbReference type="ARBA" id="ARBA00022741"/>
    </source>
</evidence>
<evidence type="ECO:0000313" key="11">
    <source>
        <dbReference type="FlyBase" id="FBgn0026059"/>
    </source>
</evidence>
<name>Q0KI66_DROME</name>
<dbReference type="CTD" id="41955"/>
<reference evidence="10 12" key="7">
    <citation type="journal article" date="2007" name="Science">
        <title>The Release 5.1 annotation of Drosophila melanogaster heterochromatin.</title>
        <authorList>
            <person name="Smith C.D."/>
            <person name="Shu S."/>
            <person name="Mungall C.J."/>
            <person name="Karpen G.H."/>
        </authorList>
    </citation>
    <scope>NUCLEOTIDE SEQUENCE [LARGE SCALE GENOMIC DNA]</scope>
    <source>
        <strain evidence="12">Berkeley</strain>
    </source>
</reference>
<reference evidence="10 12" key="9">
    <citation type="journal article" date="2015" name="G3 (Bethesda)">
        <title>Gene Model Annotations for Drosophila melanogaster: Impact of High-Throughput Data.</title>
        <authorList>
            <consortium name="FlyBase Consortium"/>
            <person name="Matthews B.B."/>
            <person name="Dos Santos G."/>
            <person name="Crosby M.A."/>
            <person name="Emmert D.B."/>
            <person name="St Pierre S.E."/>
            <person name="Gramates L.S."/>
            <person name="Zhou P."/>
            <person name="Schroeder A.J."/>
            <person name="Falls K."/>
            <person name="Strelets V."/>
            <person name="Russo S.M."/>
            <person name="Gelbart W.M."/>
            <person name="null"/>
        </authorList>
    </citation>
    <scope>NUCLEOTIDE SEQUENCE [LARGE SCALE GENOMIC DNA]</scope>
    <source>
        <strain evidence="12">Berkeley</strain>
    </source>
</reference>
<gene>
    <name evidence="10 11" type="primary">Mhcl</name>
    <name evidence="10" type="synonym">CG10218</name>
    <name evidence="10" type="synonym">CG10224</name>
    <name evidence="10" type="synonym">Dmel\CG31045</name>
    <name evidence="10" type="synonym">DmPDZ</name>
    <name evidence="10" type="synonym">MHCL(PDZ)</name>
    <name evidence="10" type="synonym">Myo7A</name>
    <name evidence="10 11" type="ORF">CG31045</name>
    <name evidence="10" type="ORF">Dmel_CG31045</name>
</gene>
<dbReference type="SMART" id="SM00242">
    <property type="entry name" value="MYSc"/>
    <property type="match status" value="1"/>
</dbReference>
<dbReference type="EMBL" id="AE014297">
    <property type="protein sequence ID" value="ABI31172.1"/>
    <property type="molecule type" value="Genomic_DNA"/>
</dbReference>
<feature type="region of interest" description="Disordered" evidence="8">
    <location>
        <begin position="184"/>
        <end position="206"/>
    </location>
</feature>
<dbReference type="CDD" id="cd01386">
    <property type="entry name" value="MYSc_Myo18"/>
    <property type="match status" value="1"/>
</dbReference>
<keyword evidence="2 6" id="KW-0067">ATP-binding</keyword>
<feature type="region of interest" description="Disordered" evidence="8">
    <location>
        <begin position="1768"/>
        <end position="1811"/>
    </location>
</feature>
<protein>
    <submittedName>
        <fullName evidence="10">Myosin heavy chain-like, isoform F</fullName>
    </submittedName>
</protein>
<feature type="compositionally biased region" description="Polar residues" evidence="8">
    <location>
        <begin position="189"/>
        <end position="198"/>
    </location>
</feature>
<dbReference type="GO" id="GO:0016459">
    <property type="term" value="C:myosin complex"/>
    <property type="evidence" value="ECO:0007669"/>
    <property type="project" value="UniProtKB-KW"/>
</dbReference>
<feature type="region of interest" description="Disordered" evidence="8">
    <location>
        <begin position="38"/>
        <end position="168"/>
    </location>
</feature>
<dbReference type="InterPro" id="IPR036064">
    <property type="entry name" value="MYSc_Myo18"/>
</dbReference>
<dbReference type="Gene3D" id="1.20.120.720">
    <property type="entry name" value="Myosin VI head, motor domain, U50 subdomain"/>
    <property type="match status" value="1"/>
</dbReference>
<evidence type="ECO:0000256" key="3">
    <source>
        <dbReference type="ARBA" id="ARBA00023054"/>
    </source>
</evidence>